<evidence type="ECO:0000256" key="7">
    <source>
        <dbReference type="ARBA" id="ARBA00023137"/>
    </source>
</evidence>
<dbReference type="EMBL" id="LJNI01000087">
    <property type="protein sequence ID" value="KPJ72255.1"/>
    <property type="molecule type" value="Genomic_DNA"/>
</dbReference>
<keyword evidence="6" id="KW-0067">ATP-binding</keyword>
<reference evidence="12 13" key="1">
    <citation type="journal article" date="2015" name="Microbiome">
        <title>Genomic resolution of linkages in carbon, nitrogen, and sulfur cycling among widespread estuary sediment bacteria.</title>
        <authorList>
            <person name="Baker B.J."/>
            <person name="Lazar C.S."/>
            <person name="Teske A.P."/>
            <person name="Dick G.J."/>
        </authorList>
    </citation>
    <scope>NUCLEOTIDE SEQUENCE [LARGE SCALE GENOMIC DNA]</scope>
    <source>
        <strain evidence="12">DG_78</strain>
    </source>
</reference>
<evidence type="ECO:0000256" key="3">
    <source>
        <dbReference type="ARBA" id="ARBA00022679"/>
    </source>
</evidence>
<evidence type="ECO:0000313" key="13">
    <source>
        <dbReference type="Proteomes" id="UP000051012"/>
    </source>
</evidence>
<dbReference type="InterPro" id="IPR025669">
    <property type="entry name" value="AAA_dom"/>
</dbReference>
<keyword evidence="10" id="KW-0812">Transmembrane</keyword>
<comment type="catalytic activity">
    <reaction evidence="8">
        <text>L-tyrosyl-[protein] + ATP = O-phospho-L-tyrosyl-[protein] + ADP + H(+)</text>
        <dbReference type="Rhea" id="RHEA:10596"/>
        <dbReference type="Rhea" id="RHEA-COMP:10136"/>
        <dbReference type="Rhea" id="RHEA-COMP:20101"/>
        <dbReference type="ChEBI" id="CHEBI:15378"/>
        <dbReference type="ChEBI" id="CHEBI:30616"/>
        <dbReference type="ChEBI" id="CHEBI:46858"/>
        <dbReference type="ChEBI" id="CHEBI:61978"/>
        <dbReference type="ChEBI" id="CHEBI:456216"/>
        <dbReference type="EC" id="2.7.10.2"/>
    </reaction>
</comment>
<feature type="domain" description="AAA" evidence="11">
    <location>
        <begin position="661"/>
        <end position="819"/>
    </location>
</feature>
<evidence type="ECO:0000256" key="5">
    <source>
        <dbReference type="ARBA" id="ARBA00022777"/>
    </source>
</evidence>
<evidence type="ECO:0000256" key="9">
    <source>
        <dbReference type="SAM" id="Coils"/>
    </source>
</evidence>
<proteinExistence type="inferred from homology"/>
<evidence type="ECO:0000256" key="6">
    <source>
        <dbReference type="ARBA" id="ARBA00022840"/>
    </source>
</evidence>
<keyword evidence="10" id="KW-1133">Transmembrane helix</keyword>
<keyword evidence="5" id="KW-0418">Kinase</keyword>
<gene>
    <name evidence="12" type="ORF">AMJ52_06905</name>
</gene>
<sequence length="856" mass="96800">MREINNRNYYGEEEKPIDIHELLNKFLRRKNLFLYIAIPVFFIILIVQFTKAYKPIYRATFDIGVVHESQVEGFFSSIRREAPITQIGTVTQRVIANLLSVNLAEKVVDTLNLYTHIKDGSADITIITNIKRDFKKPIGPLRLKIADGKFSISDNGGVAREGLLNEYVDLGIVELKVIPVPGRDVKGKIYEITIYPRDKIAIALRNSLAIKVLEAGNIEQEMGPSEIPFSGEGASKQLVTAKTLFPGVNLIGILRINVHWGNPDDALRIAEVLSEQIIREDVSEKSRQYIQSRTFIDSQLTLYQNNLTRLEEDVKTFKESKKIANLGASTQSLINQVSDLESRKNQLQIEQKILIDMNEYLAMGAENLDTPLNFAATLISDPVLQNFYSQLLATEAELKGRLKEYSSGHPKVLEIRAKLDGLKEQMHEEVTKRMSTIKSEIASVANQIYMLQSKLENVPDDEIQLARLERDRGTAEKLYTFFAGKLEETRVEEAGVTSDLKIINPPLISPDPVNSRRPVLSLAVSLIISLVVSSLAVFIAEYVDNTVKEPEAVKMKIGLPLYGSIPQIIEEEVEQEEKQGKITEIINKIRDEVTSTIQKVSDKIRGEVKREHLDESLKLVGSDVSSAEFEAFRKLAVNLDFAAPEEKNKILYLTSPGPEEGKTFVSINLAVVLGTMGKKVMLMDTDFRKKKGHLTDITNFDKEQGLFDILMGDVHLEDTIMPFEIQHKDNDKKNPKTSIDMLLVGNVPPNPFIFLESEKMRDLINTLREKYDYVVIDGVPVLLFADATYLANFCDGVLITARYGKTGFKELENTKEILQVSKTNIIGLVMNSVPRTPGTYYYHYYHKYYSKYYKKD</sequence>
<dbReference type="GO" id="GO:0005524">
    <property type="term" value="F:ATP binding"/>
    <property type="evidence" value="ECO:0007669"/>
    <property type="project" value="UniProtKB-KW"/>
</dbReference>
<keyword evidence="10" id="KW-0472">Membrane</keyword>
<dbReference type="GO" id="GO:0005886">
    <property type="term" value="C:plasma membrane"/>
    <property type="evidence" value="ECO:0007669"/>
    <property type="project" value="TreeGrafter"/>
</dbReference>
<accession>A0A0S7YCS9</accession>
<dbReference type="Pfam" id="PF13614">
    <property type="entry name" value="AAA_31"/>
    <property type="match status" value="1"/>
</dbReference>
<dbReference type="GO" id="GO:0004715">
    <property type="term" value="F:non-membrane spanning protein tyrosine kinase activity"/>
    <property type="evidence" value="ECO:0007669"/>
    <property type="project" value="UniProtKB-EC"/>
</dbReference>
<protein>
    <recommendedName>
        <fullName evidence="2">non-specific protein-tyrosine kinase</fullName>
        <ecNumber evidence="2">2.7.10.2</ecNumber>
    </recommendedName>
</protein>
<evidence type="ECO:0000313" key="12">
    <source>
        <dbReference type="EMBL" id="KPJ72255.1"/>
    </source>
</evidence>
<dbReference type="PANTHER" id="PTHR32309">
    <property type="entry name" value="TYROSINE-PROTEIN KINASE"/>
    <property type="match status" value="1"/>
</dbReference>
<evidence type="ECO:0000256" key="1">
    <source>
        <dbReference type="ARBA" id="ARBA00007316"/>
    </source>
</evidence>
<keyword evidence="7" id="KW-0829">Tyrosine-protein kinase</keyword>
<name>A0A0S7YCS9_UNCT6</name>
<keyword evidence="4" id="KW-0547">Nucleotide-binding</keyword>
<evidence type="ECO:0000256" key="2">
    <source>
        <dbReference type="ARBA" id="ARBA00011903"/>
    </source>
</evidence>
<feature type="transmembrane region" description="Helical" evidence="10">
    <location>
        <begin position="32"/>
        <end position="50"/>
    </location>
</feature>
<dbReference type="Proteomes" id="UP000051012">
    <property type="component" value="Unassembled WGS sequence"/>
</dbReference>
<dbReference type="InterPro" id="IPR050445">
    <property type="entry name" value="Bact_polysacc_biosynth/exp"/>
</dbReference>
<dbReference type="Gene3D" id="3.40.50.300">
    <property type="entry name" value="P-loop containing nucleotide triphosphate hydrolases"/>
    <property type="match status" value="1"/>
</dbReference>
<keyword evidence="3" id="KW-0808">Transferase</keyword>
<dbReference type="AlphaFoldDB" id="A0A0S7YCS9"/>
<comment type="similarity">
    <text evidence="1">Belongs to the CpsD/CapB family.</text>
</comment>
<evidence type="ECO:0000256" key="4">
    <source>
        <dbReference type="ARBA" id="ARBA00022741"/>
    </source>
</evidence>
<dbReference type="SUPFAM" id="SSF52540">
    <property type="entry name" value="P-loop containing nucleoside triphosphate hydrolases"/>
    <property type="match status" value="1"/>
</dbReference>
<dbReference type="InterPro" id="IPR027417">
    <property type="entry name" value="P-loop_NTPase"/>
</dbReference>
<dbReference type="EC" id="2.7.10.2" evidence="2"/>
<evidence type="ECO:0000256" key="8">
    <source>
        <dbReference type="ARBA" id="ARBA00051245"/>
    </source>
</evidence>
<dbReference type="CDD" id="cd05387">
    <property type="entry name" value="BY-kinase"/>
    <property type="match status" value="1"/>
</dbReference>
<keyword evidence="9" id="KW-0175">Coiled coil</keyword>
<dbReference type="PANTHER" id="PTHR32309:SF13">
    <property type="entry name" value="FERRIC ENTEROBACTIN TRANSPORT PROTEIN FEPE"/>
    <property type="match status" value="1"/>
</dbReference>
<evidence type="ECO:0000256" key="10">
    <source>
        <dbReference type="SAM" id="Phobius"/>
    </source>
</evidence>
<dbReference type="NCBIfam" id="TIGR01007">
    <property type="entry name" value="eps_fam"/>
    <property type="match status" value="1"/>
</dbReference>
<evidence type="ECO:0000259" key="11">
    <source>
        <dbReference type="Pfam" id="PF13614"/>
    </source>
</evidence>
<feature type="coiled-coil region" evidence="9">
    <location>
        <begin position="300"/>
        <end position="350"/>
    </location>
</feature>
<dbReference type="InterPro" id="IPR005702">
    <property type="entry name" value="Wzc-like_C"/>
</dbReference>
<comment type="caution">
    <text evidence="12">The sequence shown here is derived from an EMBL/GenBank/DDBJ whole genome shotgun (WGS) entry which is preliminary data.</text>
</comment>
<organism evidence="12 13">
    <name type="scientific">candidate division TA06 bacterium DG_78</name>
    <dbReference type="NCBI Taxonomy" id="1703772"/>
    <lineage>
        <taxon>Bacteria</taxon>
        <taxon>Bacteria division TA06</taxon>
    </lineage>
</organism>